<protein>
    <submittedName>
        <fullName evidence="5">Substrate-binding domain-containing protein</fullName>
    </submittedName>
</protein>
<gene>
    <name evidence="5" type="ORF">IAB98_07015</name>
</gene>
<dbReference type="SMART" id="SM00354">
    <property type="entry name" value="HTH_LACI"/>
    <property type="match status" value="1"/>
</dbReference>
<keyword evidence="2" id="KW-0238">DNA-binding</keyword>
<name>A0A9D1EJM9_9FIRM</name>
<reference evidence="5" key="1">
    <citation type="submission" date="2020-10" db="EMBL/GenBank/DDBJ databases">
        <authorList>
            <person name="Gilroy R."/>
        </authorList>
    </citation>
    <scope>NUCLEOTIDE SEQUENCE</scope>
    <source>
        <strain evidence="5">ChiSxjej1B13-7041</strain>
    </source>
</reference>
<comment type="caution">
    <text evidence="5">The sequence shown here is derived from an EMBL/GenBank/DDBJ whole genome shotgun (WGS) entry which is preliminary data.</text>
</comment>
<dbReference type="EMBL" id="DVHU01000061">
    <property type="protein sequence ID" value="HIR93150.1"/>
    <property type="molecule type" value="Genomic_DNA"/>
</dbReference>
<dbReference type="Pfam" id="PF13407">
    <property type="entry name" value="Peripla_BP_4"/>
    <property type="match status" value="1"/>
</dbReference>
<accession>A0A9D1EJM9</accession>
<reference evidence="5" key="2">
    <citation type="journal article" date="2021" name="PeerJ">
        <title>Extensive microbial diversity within the chicken gut microbiome revealed by metagenomics and culture.</title>
        <authorList>
            <person name="Gilroy R."/>
            <person name="Ravi A."/>
            <person name="Getino M."/>
            <person name="Pursley I."/>
            <person name="Horton D.L."/>
            <person name="Alikhan N.F."/>
            <person name="Baker D."/>
            <person name="Gharbi K."/>
            <person name="Hall N."/>
            <person name="Watson M."/>
            <person name="Adriaenssens E.M."/>
            <person name="Foster-Nyarko E."/>
            <person name="Jarju S."/>
            <person name="Secka A."/>
            <person name="Antonio M."/>
            <person name="Oren A."/>
            <person name="Chaudhuri R.R."/>
            <person name="La Ragione R."/>
            <person name="Hildebrand F."/>
            <person name="Pallen M.J."/>
        </authorList>
    </citation>
    <scope>NUCLEOTIDE SEQUENCE</scope>
    <source>
        <strain evidence="5">ChiSxjej1B13-7041</strain>
    </source>
</reference>
<organism evidence="5 6">
    <name type="scientific">Candidatus Egerieimonas intestinavium</name>
    <dbReference type="NCBI Taxonomy" id="2840777"/>
    <lineage>
        <taxon>Bacteria</taxon>
        <taxon>Bacillati</taxon>
        <taxon>Bacillota</taxon>
        <taxon>Clostridia</taxon>
        <taxon>Lachnospirales</taxon>
        <taxon>Lachnospiraceae</taxon>
        <taxon>Lachnospiraceae incertae sedis</taxon>
        <taxon>Candidatus Egerieimonas</taxon>
    </lineage>
</organism>
<dbReference type="InterPro" id="IPR010982">
    <property type="entry name" value="Lambda_DNA-bd_dom_sf"/>
</dbReference>
<evidence type="ECO:0000259" key="4">
    <source>
        <dbReference type="PROSITE" id="PS50932"/>
    </source>
</evidence>
<evidence type="ECO:0000313" key="6">
    <source>
        <dbReference type="Proteomes" id="UP000886841"/>
    </source>
</evidence>
<dbReference type="InterPro" id="IPR000843">
    <property type="entry name" value="HTH_LacI"/>
</dbReference>
<dbReference type="InterPro" id="IPR028082">
    <property type="entry name" value="Peripla_BP_I"/>
</dbReference>
<keyword evidence="3" id="KW-0804">Transcription</keyword>
<sequence>MPTTLKDIAMAAGVSIGTVERALKNRDRINPQVAEHIRQLAKEMDYHPNKIASGLVNRSRKYKIAVIFHVSGNEFWDDVLKGIHRAEKKIKDYGVSLQLYFGKDFDVSIQLSLIDQAIAEGANAIVLVPINSPLIAKRIRQLHKENFPVVFLNSYLNRVPCLSAIHCDSYRTGRMAGMLVDRLSQGCGKVIALLPSSKVLGNNLRKEGIIEYFKAIPPTLTLEKIVELENIPDHDILTIQKELNAYPQVQYIIYCGDLDVFLSCMQRVNRKYTTIFYDLSPQSKKALLNRDIDVIITQSQQEQGYQAVNVVFQYLTSKTVPPKELLIDSQIIFKECID</sequence>
<dbReference type="Gene3D" id="3.40.50.2300">
    <property type="match status" value="2"/>
</dbReference>
<dbReference type="GO" id="GO:0000976">
    <property type="term" value="F:transcription cis-regulatory region binding"/>
    <property type="evidence" value="ECO:0007669"/>
    <property type="project" value="TreeGrafter"/>
</dbReference>
<dbReference type="PROSITE" id="PS00356">
    <property type="entry name" value="HTH_LACI_1"/>
    <property type="match status" value="1"/>
</dbReference>
<dbReference type="PANTHER" id="PTHR30146:SF144">
    <property type="entry name" value="LACI-FAMILY TRANSCRIPTION REGULATOR"/>
    <property type="match status" value="1"/>
</dbReference>
<evidence type="ECO:0000256" key="1">
    <source>
        <dbReference type="ARBA" id="ARBA00023015"/>
    </source>
</evidence>
<dbReference type="SUPFAM" id="SSF53822">
    <property type="entry name" value="Periplasmic binding protein-like I"/>
    <property type="match status" value="1"/>
</dbReference>
<dbReference type="PROSITE" id="PS50932">
    <property type="entry name" value="HTH_LACI_2"/>
    <property type="match status" value="1"/>
</dbReference>
<dbReference type="SUPFAM" id="SSF47413">
    <property type="entry name" value="lambda repressor-like DNA-binding domains"/>
    <property type="match status" value="1"/>
</dbReference>
<keyword evidence="1" id="KW-0805">Transcription regulation</keyword>
<dbReference type="Proteomes" id="UP000886841">
    <property type="component" value="Unassembled WGS sequence"/>
</dbReference>
<feature type="domain" description="HTH lacI-type" evidence="4">
    <location>
        <begin position="3"/>
        <end position="57"/>
    </location>
</feature>
<evidence type="ECO:0000256" key="2">
    <source>
        <dbReference type="ARBA" id="ARBA00023125"/>
    </source>
</evidence>
<dbReference type="AlphaFoldDB" id="A0A9D1EJM9"/>
<dbReference type="CDD" id="cd01392">
    <property type="entry name" value="HTH_LacI"/>
    <property type="match status" value="1"/>
</dbReference>
<dbReference type="GO" id="GO:0003700">
    <property type="term" value="F:DNA-binding transcription factor activity"/>
    <property type="evidence" value="ECO:0007669"/>
    <property type="project" value="TreeGrafter"/>
</dbReference>
<evidence type="ECO:0000313" key="5">
    <source>
        <dbReference type="EMBL" id="HIR93150.1"/>
    </source>
</evidence>
<dbReference type="InterPro" id="IPR025997">
    <property type="entry name" value="SBP_2_dom"/>
</dbReference>
<dbReference type="Gene3D" id="1.10.260.40">
    <property type="entry name" value="lambda repressor-like DNA-binding domains"/>
    <property type="match status" value="1"/>
</dbReference>
<dbReference type="Pfam" id="PF00356">
    <property type="entry name" value="LacI"/>
    <property type="match status" value="1"/>
</dbReference>
<evidence type="ECO:0000256" key="3">
    <source>
        <dbReference type="ARBA" id="ARBA00023163"/>
    </source>
</evidence>
<proteinExistence type="predicted"/>
<dbReference type="PANTHER" id="PTHR30146">
    <property type="entry name" value="LACI-RELATED TRANSCRIPTIONAL REPRESSOR"/>
    <property type="match status" value="1"/>
</dbReference>